<keyword evidence="2" id="KW-1185">Reference proteome</keyword>
<reference evidence="1 2" key="1">
    <citation type="submission" date="2017-09" db="EMBL/GenBank/DDBJ databases">
        <authorList>
            <consortium name="International Durum Wheat Genome Sequencing Consortium (IDWGSC)"/>
            <person name="Milanesi L."/>
        </authorList>
    </citation>
    <scope>NUCLEOTIDE SEQUENCE [LARGE SCALE GENOMIC DNA]</scope>
    <source>
        <strain evidence="2">cv. Svevo</strain>
    </source>
</reference>
<dbReference type="PANTHER" id="PTHR33872">
    <property type="entry name" value="DNA POLYMERASE EPSILON CATALYTIC SUBUNIT A"/>
    <property type="match status" value="1"/>
</dbReference>
<dbReference type="EMBL" id="LT934120">
    <property type="protein sequence ID" value="VAI39319.1"/>
    <property type="molecule type" value="Genomic_DNA"/>
</dbReference>
<sequence>MGSLMAGWSSHALDDDLKVRFMRNRSLTKDEVEAFWRQHKKPAPEGNVDGGETVVASSPLVQGEPEVDPASVDSVSCPFVAAGDDY</sequence>
<organism evidence="1 2">
    <name type="scientific">Triticum turgidum subsp. durum</name>
    <name type="common">Durum wheat</name>
    <name type="synonym">Triticum durum</name>
    <dbReference type="NCBI Taxonomy" id="4567"/>
    <lineage>
        <taxon>Eukaryota</taxon>
        <taxon>Viridiplantae</taxon>
        <taxon>Streptophyta</taxon>
        <taxon>Embryophyta</taxon>
        <taxon>Tracheophyta</taxon>
        <taxon>Spermatophyta</taxon>
        <taxon>Magnoliopsida</taxon>
        <taxon>Liliopsida</taxon>
        <taxon>Poales</taxon>
        <taxon>Poaceae</taxon>
        <taxon>BOP clade</taxon>
        <taxon>Pooideae</taxon>
        <taxon>Triticodae</taxon>
        <taxon>Triticeae</taxon>
        <taxon>Triticinae</taxon>
        <taxon>Triticum</taxon>
    </lineage>
</organism>
<gene>
    <name evidence="1" type="ORF">TRITD_5Bv1G235470</name>
</gene>
<dbReference type="PANTHER" id="PTHR33872:SF8">
    <property type="match status" value="1"/>
</dbReference>
<proteinExistence type="predicted"/>
<accession>A0A9R1ATB8</accession>
<dbReference type="Proteomes" id="UP000324705">
    <property type="component" value="Chromosome 5B"/>
</dbReference>
<name>A0A9R1ATB8_TRITD</name>
<protein>
    <submittedName>
        <fullName evidence="1">Uncharacterized protein</fullName>
    </submittedName>
</protein>
<dbReference type="Gramene" id="TRITD5Bv1G235470.2">
    <property type="protein sequence ID" value="TRITD5Bv1G235470.2"/>
    <property type="gene ID" value="TRITD5Bv1G235470"/>
</dbReference>
<evidence type="ECO:0000313" key="2">
    <source>
        <dbReference type="Proteomes" id="UP000324705"/>
    </source>
</evidence>
<evidence type="ECO:0000313" key="1">
    <source>
        <dbReference type="EMBL" id="VAI39319.1"/>
    </source>
</evidence>
<dbReference type="AlphaFoldDB" id="A0A9R1ATB8"/>